<evidence type="ECO:0000259" key="1">
    <source>
        <dbReference type="Pfam" id="PF12697"/>
    </source>
</evidence>
<dbReference type="RefSeq" id="WP_311344932.1">
    <property type="nucleotide sequence ID" value="NZ_JAVREI010000005.1"/>
</dbReference>
<reference evidence="3" key="1">
    <citation type="submission" date="2023-07" db="EMBL/GenBank/DDBJ databases">
        <title>30 novel species of actinomycetes from the DSMZ collection.</title>
        <authorList>
            <person name="Nouioui I."/>
        </authorList>
    </citation>
    <scope>NUCLEOTIDE SEQUENCE [LARGE SCALE GENOMIC DNA]</scope>
    <source>
        <strain evidence="3">DSM 46792</strain>
    </source>
</reference>
<evidence type="ECO:0000313" key="2">
    <source>
        <dbReference type="EMBL" id="MDT0276111.1"/>
    </source>
</evidence>
<organism evidence="2 3">
    <name type="scientific">Blastococcus goldschmidtiae</name>
    <dbReference type="NCBI Taxonomy" id="3075546"/>
    <lineage>
        <taxon>Bacteria</taxon>
        <taxon>Bacillati</taxon>
        <taxon>Actinomycetota</taxon>
        <taxon>Actinomycetes</taxon>
        <taxon>Geodermatophilales</taxon>
        <taxon>Geodermatophilaceae</taxon>
        <taxon>Blastococcus</taxon>
    </lineage>
</organism>
<feature type="domain" description="AB hydrolase-1" evidence="1">
    <location>
        <begin position="7"/>
        <end position="200"/>
    </location>
</feature>
<evidence type="ECO:0000313" key="3">
    <source>
        <dbReference type="Proteomes" id="UP001183222"/>
    </source>
</evidence>
<dbReference type="InterPro" id="IPR000073">
    <property type="entry name" value="AB_hydrolase_1"/>
</dbReference>
<proteinExistence type="predicted"/>
<protein>
    <submittedName>
        <fullName evidence="2">Alpha/beta hydrolase</fullName>
    </submittedName>
</protein>
<dbReference type="Gene3D" id="3.40.50.1820">
    <property type="entry name" value="alpha/beta hydrolase"/>
    <property type="match status" value="1"/>
</dbReference>
<keyword evidence="2" id="KW-0378">Hydrolase</keyword>
<name>A0ABU2K7D7_9ACTN</name>
<dbReference type="SUPFAM" id="SSF53474">
    <property type="entry name" value="alpha/beta-Hydrolases"/>
    <property type="match status" value="1"/>
</dbReference>
<sequence length="217" mass="23543">MAVSDYLLPACAALGEWTEVHLFDLPGYAGSGEPTRYLNVQGYGETVAHWLEAAGLDRAVVVGHSSGTQVAAWTGVLCPERVAGVGLASPTVDPMARSIPRLLFRWRLDARSPSPGLEANHVPEWKRAGPRGIAHLIKVHLADRPEEQVARLHVPVLVIRGEQDRLSRESWVRDLAGSTPNGDHVTVPGAHAFVWLDPHAWSEPLHRLAIRAASAVP</sequence>
<dbReference type="Pfam" id="PF12697">
    <property type="entry name" value="Abhydrolase_6"/>
    <property type="match status" value="1"/>
</dbReference>
<comment type="caution">
    <text evidence="2">The sequence shown here is derived from an EMBL/GenBank/DDBJ whole genome shotgun (WGS) entry which is preliminary data.</text>
</comment>
<dbReference type="Proteomes" id="UP001183222">
    <property type="component" value="Unassembled WGS sequence"/>
</dbReference>
<dbReference type="EMBL" id="JAVREI010000005">
    <property type="protein sequence ID" value="MDT0276111.1"/>
    <property type="molecule type" value="Genomic_DNA"/>
</dbReference>
<dbReference type="PANTHER" id="PTHR43433:SF5">
    <property type="entry name" value="AB HYDROLASE-1 DOMAIN-CONTAINING PROTEIN"/>
    <property type="match status" value="1"/>
</dbReference>
<dbReference type="GO" id="GO:0016787">
    <property type="term" value="F:hydrolase activity"/>
    <property type="evidence" value="ECO:0007669"/>
    <property type="project" value="UniProtKB-KW"/>
</dbReference>
<dbReference type="InterPro" id="IPR050471">
    <property type="entry name" value="AB_hydrolase"/>
</dbReference>
<dbReference type="InterPro" id="IPR029058">
    <property type="entry name" value="AB_hydrolase_fold"/>
</dbReference>
<gene>
    <name evidence="2" type="ORF">RM425_09385</name>
</gene>
<accession>A0ABU2K7D7</accession>
<dbReference type="PANTHER" id="PTHR43433">
    <property type="entry name" value="HYDROLASE, ALPHA/BETA FOLD FAMILY PROTEIN"/>
    <property type="match status" value="1"/>
</dbReference>
<keyword evidence="3" id="KW-1185">Reference proteome</keyword>